<evidence type="ECO:0000313" key="3">
    <source>
        <dbReference type="Proteomes" id="UP000887458"/>
    </source>
</evidence>
<feature type="compositionally biased region" description="Basic residues" evidence="1">
    <location>
        <begin position="1"/>
        <end position="13"/>
    </location>
</feature>
<dbReference type="EMBL" id="NJHN03000016">
    <property type="protein sequence ID" value="KAH9425940.1"/>
    <property type="molecule type" value="Genomic_DNA"/>
</dbReference>
<feature type="compositionally biased region" description="Pro residues" evidence="1">
    <location>
        <begin position="44"/>
        <end position="54"/>
    </location>
</feature>
<evidence type="ECO:0000313" key="2">
    <source>
        <dbReference type="EMBL" id="KAH9425940.1"/>
    </source>
</evidence>
<keyword evidence="3" id="KW-1185">Reference proteome</keyword>
<protein>
    <submittedName>
        <fullName evidence="2">Uncharacterized protein</fullName>
    </submittedName>
</protein>
<accession>A0ABQ8JU03</accession>
<feature type="region of interest" description="Disordered" evidence="1">
    <location>
        <begin position="1"/>
        <end position="57"/>
    </location>
</feature>
<evidence type="ECO:0000256" key="1">
    <source>
        <dbReference type="SAM" id="MobiDB-lite"/>
    </source>
</evidence>
<name>A0ABQ8JU03_DERPT</name>
<reference evidence="2 3" key="2">
    <citation type="journal article" date="2022" name="Mol. Biol. Evol.">
        <title>Comparative Genomics Reveals Insights into the Divergent Evolution of Astigmatic Mites and Household Pest Adaptations.</title>
        <authorList>
            <person name="Xiong Q."/>
            <person name="Wan A.T."/>
            <person name="Liu X."/>
            <person name="Fung C.S."/>
            <person name="Xiao X."/>
            <person name="Malainual N."/>
            <person name="Hou J."/>
            <person name="Wang L."/>
            <person name="Wang M."/>
            <person name="Yang K.Y."/>
            <person name="Cui Y."/>
            <person name="Leung E.L."/>
            <person name="Nong W."/>
            <person name="Shin S.K."/>
            <person name="Au S.W."/>
            <person name="Jeong K.Y."/>
            <person name="Chew F.T."/>
            <person name="Hui J.H."/>
            <person name="Leung T.F."/>
            <person name="Tungtrongchitr A."/>
            <person name="Zhong N."/>
            <person name="Liu Z."/>
            <person name="Tsui S.K."/>
        </authorList>
    </citation>
    <scope>NUCLEOTIDE SEQUENCE [LARGE SCALE GENOMIC DNA]</scope>
    <source>
        <strain evidence="2">Derp</strain>
    </source>
</reference>
<organism evidence="2 3">
    <name type="scientific">Dermatophagoides pteronyssinus</name>
    <name type="common">European house dust mite</name>
    <dbReference type="NCBI Taxonomy" id="6956"/>
    <lineage>
        <taxon>Eukaryota</taxon>
        <taxon>Metazoa</taxon>
        <taxon>Ecdysozoa</taxon>
        <taxon>Arthropoda</taxon>
        <taxon>Chelicerata</taxon>
        <taxon>Arachnida</taxon>
        <taxon>Acari</taxon>
        <taxon>Acariformes</taxon>
        <taxon>Sarcoptiformes</taxon>
        <taxon>Astigmata</taxon>
        <taxon>Psoroptidia</taxon>
        <taxon>Analgoidea</taxon>
        <taxon>Pyroglyphidae</taxon>
        <taxon>Dermatophagoidinae</taxon>
        <taxon>Dermatophagoides</taxon>
    </lineage>
</organism>
<feature type="compositionally biased region" description="Pro residues" evidence="1">
    <location>
        <begin position="18"/>
        <end position="32"/>
    </location>
</feature>
<comment type="caution">
    <text evidence="2">The sequence shown here is derived from an EMBL/GenBank/DDBJ whole genome shotgun (WGS) entry which is preliminary data.</text>
</comment>
<reference evidence="2 3" key="1">
    <citation type="journal article" date="2018" name="J. Allergy Clin. Immunol.">
        <title>High-quality assembly of Dermatophagoides pteronyssinus genome and transcriptome reveals a wide range of novel allergens.</title>
        <authorList>
            <person name="Liu X.Y."/>
            <person name="Yang K.Y."/>
            <person name="Wang M.Q."/>
            <person name="Kwok J.S."/>
            <person name="Zeng X."/>
            <person name="Yang Z."/>
            <person name="Xiao X.J."/>
            <person name="Lau C.P."/>
            <person name="Li Y."/>
            <person name="Huang Z.M."/>
            <person name="Ba J.G."/>
            <person name="Yim A.K."/>
            <person name="Ouyang C.Y."/>
            <person name="Ngai S.M."/>
            <person name="Chan T.F."/>
            <person name="Leung E.L."/>
            <person name="Liu L."/>
            <person name="Liu Z.G."/>
            <person name="Tsui S.K."/>
        </authorList>
    </citation>
    <scope>NUCLEOTIDE SEQUENCE [LARGE SCALE GENOMIC DNA]</scope>
    <source>
        <strain evidence="2">Derp</strain>
    </source>
</reference>
<dbReference type="Proteomes" id="UP000887458">
    <property type="component" value="Unassembled WGS sequence"/>
</dbReference>
<gene>
    <name evidence="2" type="ORF">DERP_014510</name>
</gene>
<sequence length="95" mass="10338">MKANRKNHFRKKNGIPPKNGPKPPPVILPPGPNAIERPTAKPLVKPPPCGPTLPPATTGLASDNPIVIIINPAIKILIIYKSTENKKKKFQKKNV</sequence>
<proteinExistence type="predicted"/>